<proteinExistence type="predicted"/>
<reference evidence="1 2" key="1">
    <citation type="submission" date="2024-09" db="EMBL/GenBank/DDBJ databases">
        <title>Floridaenema gen nov. (Aerosakkonemataceae, Aerosakkonematales ord. nov., Cyanobacteria) from benthic tropical and subtropical fresh waters, with the description of four new species.</title>
        <authorList>
            <person name="Moretto J.A."/>
            <person name="Berthold D.E."/>
            <person name="Lefler F.W."/>
            <person name="Huang I.-S."/>
            <person name="Laughinghouse H. IV."/>
        </authorList>
    </citation>
    <scope>NUCLEOTIDE SEQUENCE [LARGE SCALE GENOMIC DNA]</scope>
    <source>
        <strain evidence="1 2">BLCC-F154</strain>
    </source>
</reference>
<evidence type="ECO:0000313" key="1">
    <source>
        <dbReference type="EMBL" id="MFB2938110.1"/>
    </source>
</evidence>
<dbReference type="RefSeq" id="WP_413259594.1">
    <property type="nucleotide sequence ID" value="NZ_JBHFNS010000084.1"/>
</dbReference>
<protein>
    <submittedName>
        <fullName evidence="1">Uncharacterized protein</fullName>
    </submittedName>
</protein>
<dbReference type="Proteomes" id="UP001576776">
    <property type="component" value="Unassembled WGS sequence"/>
</dbReference>
<evidence type="ECO:0000313" key="2">
    <source>
        <dbReference type="Proteomes" id="UP001576776"/>
    </source>
</evidence>
<organism evidence="1 2">
    <name type="scientific">Floridaenema fluviatile BLCC-F154</name>
    <dbReference type="NCBI Taxonomy" id="3153640"/>
    <lineage>
        <taxon>Bacteria</taxon>
        <taxon>Bacillati</taxon>
        <taxon>Cyanobacteriota</taxon>
        <taxon>Cyanophyceae</taxon>
        <taxon>Oscillatoriophycideae</taxon>
        <taxon>Aerosakkonematales</taxon>
        <taxon>Aerosakkonemataceae</taxon>
        <taxon>Floridanema</taxon>
        <taxon>Floridanema fluviatile</taxon>
    </lineage>
</organism>
<comment type="caution">
    <text evidence="1">The sequence shown here is derived from an EMBL/GenBank/DDBJ whole genome shotgun (WGS) entry which is preliminary data.</text>
</comment>
<accession>A0ABV4YH13</accession>
<name>A0ABV4YH13_9CYAN</name>
<keyword evidence="2" id="KW-1185">Reference proteome</keyword>
<gene>
    <name evidence="1" type="ORF">ACE1B6_22920</name>
</gene>
<sequence length="47" mass="5045">MLSLLHPRGLDLPIESAHQYGHSVVKVGFDAIFLAANPPYPLDAVSS</sequence>
<dbReference type="EMBL" id="JBHFNS010000084">
    <property type="protein sequence ID" value="MFB2938110.1"/>
    <property type="molecule type" value="Genomic_DNA"/>
</dbReference>